<feature type="transmembrane region" description="Helical" evidence="1">
    <location>
        <begin position="87"/>
        <end position="108"/>
    </location>
</feature>
<feature type="transmembrane region" description="Helical" evidence="1">
    <location>
        <begin position="59"/>
        <end position="80"/>
    </location>
</feature>
<protein>
    <recommendedName>
        <fullName evidence="3">ResB-like domain-containing protein</fullName>
    </recommendedName>
</protein>
<feature type="transmembrane region" description="Helical" evidence="1">
    <location>
        <begin position="21"/>
        <end position="39"/>
    </location>
</feature>
<evidence type="ECO:0000256" key="1">
    <source>
        <dbReference type="SAM" id="Phobius"/>
    </source>
</evidence>
<evidence type="ECO:0008006" key="3">
    <source>
        <dbReference type="Google" id="ProtNLM"/>
    </source>
</evidence>
<name>A0A3B1DES4_9ZZZZ</name>
<proteinExistence type="predicted"/>
<dbReference type="EMBL" id="UOGK01000218">
    <property type="protein sequence ID" value="VAX39302.1"/>
    <property type="molecule type" value="Genomic_DNA"/>
</dbReference>
<dbReference type="AlphaFoldDB" id="A0A3B1DES4"/>
<reference evidence="2" key="1">
    <citation type="submission" date="2018-06" db="EMBL/GenBank/DDBJ databases">
        <authorList>
            <person name="Zhirakovskaya E."/>
        </authorList>
    </citation>
    <scope>NUCLEOTIDE SEQUENCE</scope>
</reference>
<sequence>MSHQDGWKSTPVGQIARFIGSVKFAVPALVLATAAMIWGTWVDSTVGRAAAMGGVYGSWWFVALMAMICASLILSVVVRYPWQRKHVGFIIVHASMIALIGLGFYTMFTKIEGRIVLEEGESSGYILMDERWIQLVEHTEQGFVPIEYTLLDKGPDGKTATGEIDLAGHTIQILDIWANSEEATKIINDGENPLHAVEILSEPGQVTGDWVGQIEATQAAPMLNGFALRVVPTGETWAPPANEGPWIAWIDDAGDEHPLPEPGEPLGETGWTVTEAEHFERATIGAGGVITERELGPPNPAIRLTLTHTNGAIEQQVVFERFRDSPFTEQVEGETASGLVVTYRGETFSDPTLAIMRDEDGRIHALYAEPGGTEVSYIH</sequence>
<organism evidence="2">
    <name type="scientific">hydrothermal vent metagenome</name>
    <dbReference type="NCBI Taxonomy" id="652676"/>
    <lineage>
        <taxon>unclassified sequences</taxon>
        <taxon>metagenomes</taxon>
        <taxon>ecological metagenomes</taxon>
    </lineage>
</organism>
<keyword evidence="1" id="KW-0472">Membrane</keyword>
<gene>
    <name evidence="2" type="ORF">MNBD_PLANCTO03-920</name>
</gene>
<feature type="non-terminal residue" evidence="2">
    <location>
        <position position="379"/>
    </location>
</feature>
<keyword evidence="1" id="KW-1133">Transmembrane helix</keyword>
<keyword evidence="1" id="KW-0812">Transmembrane</keyword>
<accession>A0A3B1DES4</accession>
<evidence type="ECO:0000313" key="2">
    <source>
        <dbReference type="EMBL" id="VAX39302.1"/>
    </source>
</evidence>